<organism evidence="8 9">
    <name type="scientific">Pedobacter africanus</name>
    <dbReference type="NCBI Taxonomy" id="151894"/>
    <lineage>
        <taxon>Bacteria</taxon>
        <taxon>Pseudomonadati</taxon>
        <taxon>Bacteroidota</taxon>
        <taxon>Sphingobacteriia</taxon>
        <taxon>Sphingobacteriales</taxon>
        <taxon>Sphingobacteriaceae</taxon>
        <taxon>Pedobacter</taxon>
    </lineage>
</organism>
<dbReference type="Gene3D" id="1.25.40.390">
    <property type="match status" value="1"/>
</dbReference>
<proteinExistence type="inferred from homology"/>
<dbReference type="GO" id="GO:0009279">
    <property type="term" value="C:cell outer membrane"/>
    <property type="evidence" value="ECO:0007669"/>
    <property type="project" value="UniProtKB-SubCell"/>
</dbReference>
<dbReference type="EMBL" id="FWXT01000004">
    <property type="protein sequence ID" value="SMD02207.1"/>
    <property type="molecule type" value="Genomic_DNA"/>
</dbReference>
<feature type="domain" description="RagB/SusD" evidence="6">
    <location>
        <begin position="353"/>
        <end position="436"/>
    </location>
</feature>
<dbReference type="AlphaFoldDB" id="A0A1W2DY27"/>
<keyword evidence="4" id="KW-0472">Membrane</keyword>
<comment type="subcellular location">
    <subcellularLocation>
        <location evidence="1">Cell outer membrane</location>
    </subcellularLocation>
</comment>
<evidence type="ECO:0000259" key="6">
    <source>
        <dbReference type="Pfam" id="PF07980"/>
    </source>
</evidence>
<keyword evidence="5" id="KW-0998">Cell outer membrane</keyword>
<evidence type="ECO:0000256" key="3">
    <source>
        <dbReference type="ARBA" id="ARBA00022729"/>
    </source>
</evidence>
<dbReference type="SUPFAM" id="SSF48452">
    <property type="entry name" value="TPR-like"/>
    <property type="match status" value="1"/>
</dbReference>
<evidence type="ECO:0000256" key="4">
    <source>
        <dbReference type="ARBA" id="ARBA00023136"/>
    </source>
</evidence>
<evidence type="ECO:0000256" key="1">
    <source>
        <dbReference type="ARBA" id="ARBA00004442"/>
    </source>
</evidence>
<keyword evidence="9" id="KW-1185">Reference proteome</keyword>
<keyword evidence="3" id="KW-0732">Signal</keyword>
<dbReference type="InterPro" id="IPR012944">
    <property type="entry name" value="SusD_RagB_dom"/>
</dbReference>
<dbReference type="Pfam" id="PF14322">
    <property type="entry name" value="SusD-like_3"/>
    <property type="match status" value="1"/>
</dbReference>
<accession>A0A1W2DY27</accession>
<evidence type="ECO:0000256" key="2">
    <source>
        <dbReference type="ARBA" id="ARBA00006275"/>
    </source>
</evidence>
<comment type="similarity">
    <text evidence="2">Belongs to the SusD family.</text>
</comment>
<dbReference type="PROSITE" id="PS51257">
    <property type="entry name" value="PROKAR_LIPOPROTEIN"/>
    <property type="match status" value="1"/>
</dbReference>
<evidence type="ECO:0000259" key="7">
    <source>
        <dbReference type="Pfam" id="PF14322"/>
    </source>
</evidence>
<reference evidence="9" key="1">
    <citation type="submission" date="2017-04" db="EMBL/GenBank/DDBJ databases">
        <authorList>
            <person name="Varghese N."/>
            <person name="Submissions S."/>
        </authorList>
    </citation>
    <scope>NUCLEOTIDE SEQUENCE [LARGE SCALE GENOMIC DNA]</scope>
    <source>
        <strain evidence="9">DSM 12126</strain>
    </source>
</reference>
<dbReference type="InterPro" id="IPR033985">
    <property type="entry name" value="SusD-like_N"/>
</dbReference>
<evidence type="ECO:0000256" key="5">
    <source>
        <dbReference type="ARBA" id="ARBA00023237"/>
    </source>
</evidence>
<dbReference type="InterPro" id="IPR011990">
    <property type="entry name" value="TPR-like_helical_dom_sf"/>
</dbReference>
<gene>
    <name evidence="8" type="ORF">SAMN04488524_4227</name>
</gene>
<dbReference type="Pfam" id="PF07980">
    <property type="entry name" value="SusD_RagB"/>
    <property type="match status" value="1"/>
</dbReference>
<dbReference type="STRING" id="151894.SAMN04488524_4227"/>
<evidence type="ECO:0000313" key="9">
    <source>
        <dbReference type="Proteomes" id="UP000192756"/>
    </source>
</evidence>
<protein>
    <submittedName>
        <fullName evidence="8">SusD family protein</fullName>
    </submittedName>
</protein>
<sequence length="471" mass="53871">MDMKIKIFMMICLVFLFSSCNKWLDVDLADKVTEEKLFGTPQGYQEALAGVYSTMASPALYGQKLTMEDIDVLAQYYNYDGIAADYEKLKKYDYEDSGSQGRILAIWRGLYAAISGANNIIKWAGSDNKVLDAPTKNQVLGEAYALRAYLHFDLIRMFCPDVKKSPKASGIPYNLQFGVSLPPVYTVEENVQLVVDDLKEAETLLAKDPITLVKPYEMVNKNMADKYVARMNLYGVKALLARVALMRGDKTSAIKYAKEVIDAQRFRLLDFANADKPETEIDMLFSDEHIFSLRNKNLSDYTIGLHYPEVIGNSTRFAYLPFVNISTTYEGNNDDIRYIKWFSTVNGSFVKYNVANKDKFFPKMPMIKLSEMYLILAECYLGKDDQAAQTYINTLRDHRIRNNSHWTYLTMDYIMQEVKREFLGEGQLWYAYKRLNLGIQTSSGIVGMVPPSDKIFVFPMPLKEIETGNRN</sequence>
<evidence type="ECO:0000313" key="8">
    <source>
        <dbReference type="EMBL" id="SMD02207.1"/>
    </source>
</evidence>
<feature type="domain" description="SusD-like N-terminal" evidence="7">
    <location>
        <begin position="42"/>
        <end position="231"/>
    </location>
</feature>
<dbReference type="Proteomes" id="UP000192756">
    <property type="component" value="Unassembled WGS sequence"/>
</dbReference>
<name>A0A1W2DY27_9SPHI</name>